<evidence type="ECO:0000313" key="2">
    <source>
        <dbReference type="Proteomes" id="UP000184010"/>
    </source>
</evidence>
<name>A0A1M7U2C4_9FIRM</name>
<dbReference type="STRING" id="1121395.SAMN02745215_02848"/>
<organism evidence="1 2">
    <name type="scientific">Desulfitobacterium chlororespirans DSM 11544</name>
    <dbReference type="NCBI Taxonomy" id="1121395"/>
    <lineage>
        <taxon>Bacteria</taxon>
        <taxon>Bacillati</taxon>
        <taxon>Bacillota</taxon>
        <taxon>Clostridia</taxon>
        <taxon>Eubacteriales</taxon>
        <taxon>Desulfitobacteriaceae</taxon>
        <taxon>Desulfitobacterium</taxon>
    </lineage>
</organism>
<dbReference type="Proteomes" id="UP000184010">
    <property type="component" value="Unassembled WGS sequence"/>
</dbReference>
<protein>
    <submittedName>
        <fullName evidence="1">Uncharacterized protein</fullName>
    </submittedName>
</protein>
<gene>
    <name evidence="1" type="ORF">SAMN02745215_02848</name>
</gene>
<dbReference type="EMBL" id="FRDN01000009">
    <property type="protein sequence ID" value="SHN77149.1"/>
    <property type="molecule type" value="Genomic_DNA"/>
</dbReference>
<proteinExistence type="predicted"/>
<keyword evidence="2" id="KW-1185">Reference proteome</keyword>
<reference evidence="2" key="1">
    <citation type="submission" date="2016-12" db="EMBL/GenBank/DDBJ databases">
        <authorList>
            <person name="Varghese N."/>
            <person name="Submissions S."/>
        </authorList>
    </citation>
    <scope>NUCLEOTIDE SEQUENCE [LARGE SCALE GENOMIC DNA]</scope>
    <source>
        <strain evidence="2">DSM 11544</strain>
    </source>
</reference>
<dbReference type="AlphaFoldDB" id="A0A1M7U2C4"/>
<evidence type="ECO:0000313" key="1">
    <source>
        <dbReference type="EMBL" id="SHN77149.1"/>
    </source>
</evidence>
<sequence length="60" mass="6815">MGKYINKEILDKKRAESLKDQQIQDLELALADQMAKNVELEQRQQDTELLLADILAGGVM</sequence>
<dbReference type="RefSeq" id="WP_072773220.1">
    <property type="nucleotide sequence ID" value="NZ_FRDN01000009.1"/>
</dbReference>
<accession>A0A1M7U2C4</accession>